<protein>
    <submittedName>
        <fullName evidence="2">EF-hand domain-containing protein</fullName>
    </submittedName>
</protein>
<evidence type="ECO:0000313" key="1">
    <source>
        <dbReference type="Proteomes" id="UP000887565"/>
    </source>
</evidence>
<dbReference type="AlphaFoldDB" id="A0A915HQV0"/>
<reference evidence="2" key="1">
    <citation type="submission" date="2022-11" db="UniProtKB">
        <authorList>
            <consortium name="WormBaseParasite"/>
        </authorList>
    </citation>
    <scope>IDENTIFICATION</scope>
</reference>
<keyword evidence="1" id="KW-1185">Reference proteome</keyword>
<accession>A0A915HQV0</accession>
<sequence>MQNGARRAVKNKGQKLQSISENLILINGSVTKISHHRKSRKDLDDEMSVDQEASSELMATNCITDLDTNDEDKLDFQETVMFLEKMELLIRSSKNPFISSLCSKNLSSTESNNAQSLISELNNMILKDNQPTFFAFPAPTHDDAVVDIVSNGAALFHESTHIAYKVSASKCWRQDFAYRTSYPRFLMRMRSHLGVGHMGIAHLRISYLGIAHLEAAYLIKDYRQMKKSAFAKNLIFHHYLVNQGSSNSPGKVTGLLQDT</sequence>
<organism evidence="1 2">
    <name type="scientific">Romanomermis culicivorax</name>
    <name type="common">Nematode worm</name>
    <dbReference type="NCBI Taxonomy" id="13658"/>
    <lineage>
        <taxon>Eukaryota</taxon>
        <taxon>Metazoa</taxon>
        <taxon>Ecdysozoa</taxon>
        <taxon>Nematoda</taxon>
        <taxon>Enoplea</taxon>
        <taxon>Dorylaimia</taxon>
        <taxon>Mermithida</taxon>
        <taxon>Mermithoidea</taxon>
        <taxon>Mermithidae</taxon>
        <taxon>Romanomermis</taxon>
    </lineage>
</organism>
<evidence type="ECO:0000313" key="2">
    <source>
        <dbReference type="WBParaSite" id="nRc.2.0.1.t03747-RA"/>
    </source>
</evidence>
<name>A0A915HQV0_ROMCU</name>
<proteinExistence type="predicted"/>
<dbReference type="Proteomes" id="UP000887565">
    <property type="component" value="Unplaced"/>
</dbReference>
<dbReference type="WBParaSite" id="nRc.2.0.1.t03747-RA">
    <property type="protein sequence ID" value="nRc.2.0.1.t03747-RA"/>
    <property type="gene ID" value="nRc.2.0.1.g03747"/>
</dbReference>